<keyword evidence="3" id="KW-1003">Cell membrane</keyword>
<dbReference type="GO" id="GO:0015833">
    <property type="term" value="P:peptide transport"/>
    <property type="evidence" value="ECO:0007669"/>
    <property type="project" value="UniProtKB-KW"/>
</dbReference>
<dbReference type="Proteomes" id="UP001596445">
    <property type="component" value="Unassembled WGS sequence"/>
</dbReference>
<keyword evidence="5" id="KW-0571">Peptide transport</keyword>
<keyword evidence="12" id="KW-1185">Reference proteome</keyword>
<sequence>MSSPTDSSSDSRRIGTEKSVSADRFESVSFDDSRSYGIGWWFVPMLTAAILFVLVASGVHSARTGSDTLTIIGNEIEIIDWMYALAVLFVGVLVIARLRSAPALVIQLFKRARGQLLVAINILYVLVLLVAASITPYIISEPEIQPLRAVQPPVWSSVPETALPICQATVSEGVCPGTMSAPFGTNALGQGMIKSTLLSLNTTFQVAVTASVIAATLGITVGVIAGYYRGRVDEFLMRYVDIQRALPAFFVYILLILIFSRSYALMILVFGLISWGGIARLVRSEVMQLRTAPYVRAARLSGANSALIIRRHILPAITGTVLTAVAMLFAKFMIYEAALSFLSLTDSSVASIGNDITTAIGREAGDPTLDPGRSPKFSWTKFPWLVYLPGGVLGSLLLAVSLLSDTIEDLLDPRE</sequence>
<feature type="transmembrane region" description="Helical" evidence="9">
    <location>
        <begin position="38"/>
        <end position="58"/>
    </location>
</feature>
<comment type="subcellular location">
    <subcellularLocation>
        <location evidence="1 9">Cell membrane</location>
        <topology evidence="1 9">Multi-pass membrane protein</topology>
    </subcellularLocation>
</comment>
<evidence type="ECO:0000313" key="12">
    <source>
        <dbReference type="Proteomes" id="UP001596445"/>
    </source>
</evidence>
<dbReference type="Gene3D" id="1.10.3720.10">
    <property type="entry name" value="MetI-like"/>
    <property type="match status" value="1"/>
</dbReference>
<evidence type="ECO:0000256" key="7">
    <source>
        <dbReference type="ARBA" id="ARBA00022989"/>
    </source>
</evidence>
<dbReference type="GeneID" id="76629923"/>
<feature type="transmembrane region" description="Helical" evidence="9">
    <location>
        <begin position="78"/>
        <end position="96"/>
    </location>
</feature>
<feature type="transmembrane region" description="Helical" evidence="9">
    <location>
        <begin position="116"/>
        <end position="139"/>
    </location>
</feature>
<name>A0ABD5VZQ1_9EURY</name>
<feature type="transmembrane region" description="Helical" evidence="9">
    <location>
        <begin position="240"/>
        <end position="259"/>
    </location>
</feature>
<proteinExistence type="inferred from homology"/>
<organism evidence="11 12">
    <name type="scientific">Halovenus salina</name>
    <dbReference type="NCBI Taxonomy" id="1510225"/>
    <lineage>
        <taxon>Archaea</taxon>
        <taxon>Methanobacteriati</taxon>
        <taxon>Methanobacteriota</taxon>
        <taxon>Stenosarchaea group</taxon>
        <taxon>Halobacteria</taxon>
        <taxon>Halobacteriales</taxon>
        <taxon>Haloarculaceae</taxon>
        <taxon>Halovenus</taxon>
    </lineage>
</organism>
<feature type="domain" description="ABC transmembrane type-1" evidence="10">
    <location>
        <begin position="200"/>
        <end position="404"/>
    </location>
</feature>
<gene>
    <name evidence="11" type="ORF">ACFQQG_07070</name>
</gene>
<dbReference type="InterPro" id="IPR000515">
    <property type="entry name" value="MetI-like"/>
</dbReference>
<feature type="transmembrane region" description="Helical" evidence="9">
    <location>
        <begin position="204"/>
        <end position="228"/>
    </location>
</feature>
<evidence type="ECO:0000256" key="9">
    <source>
        <dbReference type="RuleBase" id="RU363032"/>
    </source>
</evidence>
<dbReference type="PROSITE" id="PS50928">
    <property type="entry name" value="ABC_TM1"/>
    <property type="match status" value="1"/>
</dbReference>
<comment type="similarity">
    <text evidence="9">Belongs to the binding-protein-dependent transport system permease family.</text>
</comment>
<dbReference type="EMBL" id="JBHSZI010000001">
    <property type="protein sequence ID" value="MFC7057974.1"/>
    <property type="molecule type" value="Genomic_DNA"/>
</dbReference>
<dbReference type="PANTHER" id="PTHR43386:SF24">
    <property type="entry name" value="OLIGOPEPTIDE TRANSPORT SYSTEM PERMEASE PROTEIN AMID"/>
    <property type="match status" value="1"/>
</dbReference>
<accession>A0ABD5VZQ1</accession>
<evidence type="ECO:0000256" key="4">
    <source>
        <dbReference type="ARBA" id="ARBA00022692"/>
    </source>
</evidence>
<evidence type="ECO:0000256" key="5">
    <source>
        <dbReference type="ARBA" id="ARBA00022856"/>
    </source>
</evidence>
<feature type="transmembrane region" description="Helical" evidence="9">
    <location>
        <begin position="265"/>
        <end position="282"/>
    </location>
</feature>
<keyword evidence="7 9" id="KW-1133">Transmembrane helix</keyword>
<keyword evidence="6" id="KW-0653">Protein transport</keyword>
<dbReference type="Pfam" id="PF00528">
    <property type="entry name" value="BPD_transp_1"/>
    <property type="match status" value="1"/>
</dbReference>
<dbReference type="GO" id="GO:0005886">
    <property type="term" value="C:plasma membrane"/>
    <property type="evidence" value="ECO:0007669"/>
    <property type="project" value="UniProtKB-SubCell"/>
</dbReference>
<evidence type="ECO:0000256" key="1">
    <source>
        <dbReference type="ARBA" id="ARBA00004651"/>
    </source>
</evidence>
<evidence type="ECO:0000259" key="10">
    <source>
        <dbReference type="PROSITE" id="PS50928"/>
    </source>
</evidence>
<keyword evidence="2 9" id="KW-0813">Transport</keyword>
<keyword evidence="4 9" id="KW-0812">Transmembrane</keyword>
<dbReference type="SUPFAM" id="SSF161098">
    <property type="entry name" value="MetI-like"/>
    <property type="match status" value="1"/>
</dbReference>
<keyword evidence="8 9" id="KW-0472">Membrane</keyword>
<evidence type="ECO:0000256" key="3">
    <source>
        <dbReference type="ARBA" id="ARBA00022475"/>
    </source>
</evidence>
<comment type="caution">
    <text evidence="11">The sequence shown here is derived from an EMBL/GenBank/DDBJ whole genome shotgun (WGS) entry which is preliminary data.</text>
</comment>
<dbReference type="PANTHER" id="PTHR43386">
    <property type="entry name" value="OLIGOPEPTIDE TRANSPORT SYSTEM PERMEASE PROTEIN APPC"/>
    <property type="match status" value="1"/>
</dbReference>
<dbReference type="InterPro" id="IPR035906">
    <property type="entry name" value="MetI-like_sf"/>
</dbReference>
<reference evidence="11 12" key="1">
    <citation type="journal article" date="2019" name="Int. J. Syst. Evol. Microbiol.">
        <title>The Global Catalogue of Microorganisms (GCM) 10K type strain sequencing project: providing services to taxonomists for standard genome sequencing and annotation.</title>
        <authorList>
            <consortium name="The Broad Institute Genomics Platform"/>
            <consortium name="The Broad Institute Genome Sequencing Center for Infectious Disease"/>
            <person name="Wu L."/>
            <person name="Ma J."/>
        </authorList>
    </citation>
    <scope>NUCLEOTIDE SEQUENCE [LARGE SCALE GENOMIC DNA]</scope>
    <source>
        <strain evidence="11 12">JCM 30072</strain>
    </source>
</reference>
<evidence type="ECO:0000256" key="6">
    <source>
        <dbReference type="ARBA" id="ARBA00022927"/>
    </source>
</evidence>
<dbReference type="RefSeq" id="WP_267163781.1">
    <property type="nucleotide sequence ID" value="NZ_CP112972.1"/>
</dbReference>
<dbReference type="CDD" id="cd06261">
    <property type="entry name" value="TM_PBP2"/>
    <property type="match status" value="1"/>
</dbReference>
<dbReference type="GO" id="GO:0015031">
    <property type="term" value="P:protein transport"/>
    <property type="evidence" value="ECO:0007669"/>
    <property type="project" value="UniProtKB-KW"/>
</dbReference>
<protein>
    <submittedName>
        <fullName evidence="11">ABC transporter permease</fullName>
    </submittedName>
</protein>
<evidence type="ECO:0000313" key="11">
    <source>
        <dbReference type="EMBL" id="MFC7057974.1"/>
    </source>
</evidence>
<dbReference type="InterPro" id="IPR050366">
    <property type="entry name" value="BP-dependent_transpt_permease"/>
</dbReference>
<evidence type="ECO:0000256" key="2">
    <source>
        <dbReference type="ARBA" id="ARBA00022448"/>
    </source>
</evidence>
<evidence type="ECO:0000256" key="8">
    <source>
        <dbReference type="ARBA" id="ARBA00023136"/>
    </source>
</evidence>
<dbReference type="AlphaFoldDB" id="A0ABD5VZQ1"/>
<feature type="transmembrane region" description="Helical" evidence="9">
    <location>
        <begin position="313"/>
        <end position="334"/>
    </location>
</feature>
<feature type="transmembrane region" description="Helical" evidence="9">
    <location>
        <begin position="384"/>
        <end position="404"/>
    </location>
</feature>